<sequence length="98" mass="10939">MEVSYQPFNLEGNCSITKFFNNSQSSFEQKNVRNGQGSQSGIASYLITNQVEMPAEQIDTNNSGCSTDNMPQGRQAWSYNVDEIDPSIIDELPPEIQN</sequence>
<feature type="non-terminal residue" evidence="1">
    <location>
        <position position="98"/>
    </location>
</feature>
<dbReference type="Proteomes" id="UP000265520">
    <property type="component" value="Unassembled WGS sequence"/>
</dbReference>
<protein>
    <submittedName>
        <fullName evidence="1">DNA polymerase eta-like</fullName>
    </submittedName>
</protein>
<keyword evidence="2" id="KW-1185">Reference proteome</keyword>
<proteinExistence type="predicted"/>
<dbReference type="AlphaFoldDB" id="A0A392PNB0"/>
<evidence type="ECO:0000313" key="1">
    <source>
        <dbReference type="EMBL" id="MCI13568.1"/>
    </source>
</evidence>
<name>A0A392PNB0_9FABA</name>
<accession>A0A392PNB0</accession>
<dbReference type="EMBL" id="LXQA010088715">
    <property type="protein sequence ID" value="MCI13568.1"/>
    <property type="molecule type" value="Genomic_DNA"/>
</dbReference>
<comment type="caution">
    <text evidence="1">The sequence shown here is derived from an EMBL/GenBank/DDBJ whole genome shotgun (WGS) entry which is preliminary data.</text>
</comment>
<evidence type="ECO:0000313" key="2">
    <source>
        <dbReference type="Proteomes" id="UP000265520"/>
    </source>
</evidence>
<reference evidence="1 2" key="1">
    <citation type="journal article" date="2018" name="Front. Plant Sci.">
        <title>Red Clover (Trifolium pratense) and Zigzag Clover (T. medium) - A Picture of Genomic Similarities and Differences.</title>
        <authorList>
            <person name="Dluhosova J."/>
            <person name="Istvanek J."/>
            <person name="Nedelnik J."/>
            <person name="Repkova J."/>
        </authorList>
    </citation>
    <scope>NUCLEOTIDE SEQUENCE [LARGE SCALE GENOMIC DNA]</scope>
    <source>
        <strain evidence="2">cv. 10/8</strain>
        <tissue evidence="1">Leaf</tissue>
    </source>
</reference>
<organism evidence="1 2">
    <name type="scientific">Trifolium medium</name>
    <dbReference type="NCBI Taxonomy" id="97028"/>
    <lineage>
        <taxon>Eukaryota</taxon>
        <taxon>Viridiplantae</taxon>
        <taxon>Streptophyta</taxon>
        <taxon>Embryophyta</taxon>
        <taxon>Tracheophyta</taxon>
        <taxon>Spermatophyta</taxon>
        <taxon>Magnoliopsida</taxon>
        <taxon>eudicotyledons</taxon>
        <taxon>Gunneridae</taxon>
        <taxon>Pentapetalae</taxon>
        <taxon>rosids</taxon>
        <taxon>fabids</taxon>
        <taxon>Fabales</taxon>
        <taxon>Fabaceae</taxon>
        <taxon>Papilionoideae</taxon>
        <taxon>50 kb inversion clade</taxon>
        <taxon>NPAAA clade</taxon>
        <taxon>Hologalegina</taxon>
        <taxon>IRL clade</taxon>
        <taxon>Trifolieae</taxon>
        <taxon>Trifolium</taxon>
    </lineage>
</organism>